<keyword evidence="9" id="KW-1185">Reference proteome</keyword>
<keyword evidence="2" id="KW-1003">Cell membrane</keyword>
<feature type="transmembrane region" description="Helical" evidence="7">
    <location>
        <begin position="54"/>
        <end position="76"/>
    </location>
</feature>
<dbReference type="RefSeq" id="WP_189784296.1">
    <property type="nucleotide sequence ID" value="NZ_BNAT01000015.1"/>
</dbReference>
<dbReference type="SUPFAM" id="SSF103473">
    <property type="entry name" value="MFS general substrate transporter"/>
    <property type="match status" value="1"/>
</dbReference>
<comment type="subcellular location">
    <subcellularLocation>
        <location evidence="1">Cell membrane</location>
        <topology evidence="1">Multi-pass membrane protein</topology>
    </subcellularLocation>
</comment>
<feature type="transmembrane region" description="Helical" evidence="7">
    <location>
        <begin position="385"/>
        <end position="403"/>
    </location>
</feature>
<evidence type="ECO:0000256" key="7">
    <source>
        <dbReference type="SAM" id="Phobius"/>
    </source>
</evidence>
<feature type="transmembrane region" description="Helical" evidence="7">
    <location>
        <begin position="113"/>
        <end position="135"/>
    </location>
</feature>
<keyword evidence="5 7" id="KW-0472">Membrane</keyword>
<evidence type="ECO:0000313" key="8">
    <source>
        <dbReference type="EMBL" id="GHE29444.1"/>
    </source>
</evidence>
<feature type="transmembrane region" description="Helical" evidence="7">
    <location>
        <begin position="20"/>
        <end position="42"/>
    </location>
</feature>
<evidence type="ECO:0000313" key="9">
    <source>
        <dbReference type="Proteomes" id="UP000603227"/>
    </source>
</evidence>
<feature type="transmembrane region" description="Helical" evidence="7">
    <location>
        <begin position="264"/>
        <end position="282"/>
    </location>
</feature>
<dbReference type="PANTHER" id="PTHR23513:SF6">
    <property type="entry name" value="MAJOR FACILITATOR SUPERFAMILY ASSOCIATED DOMAIN-CONTAINING PROTEIN"/>
    <property type="match status" value="1"/>
</dbReference>
<reference evidence="8" key="1">
    <citation type="journal article" date="2014" name="Int. J. Syst. Evol. Microbiol.">
        <title>Complete genome sequence of Corynebacterium casei LMG S-19264T (=DSM 44701T), isolated from a smear-ripened cheese.</title>
        <authorList>
            <consortium name="US DOE Joint Genome Institute (JGI-PGF)"/>
            <person name="Walter F."/>
            <person name="Albersmeier A."/>
            <person name="Kalinowski J."/>
            <person name="Ruckert C."/>
        </authorList>
    </citation>
    <scope>NUCLEOTIDE SEQUENCE</scope>
    <source>
        <strain evidence="8">CGMCC 4.7403</strain>
    </source>
</reference>
<dbReference type="GO" id="GO:0022857">
    <property type="term" value="F:transmembrane transporter activity"/>
    <property type="evidence" value="ECO:0007669"/>
    <property type="project" value="InterPro"/>
</dbReference>
<keyword evidence="4 7" id="KW-1133">Transmembrane helix</keyword>
<feature type="transmembrane region" description="Helical" evidence="7">
    <location>
        <begin position="227"/>
        <end position="252"/>
    </location>
</feature>
<dbReference type="InterPro" id="IPR036259">
    <property type="entry name" value="MFS_trans_sf"/>
</dbReference>
<dbReference type="InterPro" id="IPR011701">
    <property type="entry name" value="MFS"/>
</dbReference>
<sequence length="442" mass="45853">MGGSRGLLRGPLSGHRNFRLFLLGFAASKTGSQVTLLALPLVAALELDASPFHLGVITAVETGAMLIAGLPAGVWVDKVRRLPLLVQTDVLRCVVIGSLPVAAAVDRLTLAHLYLAAAITGAATVVSDIASQSFLPALLPRDRLIAGNGAVATVQSSAEVVGPGIGGGLVQAMGAPLALLADAISYLVSAVLLLGIRFREAVPTPTDDRSLGRDIVKGVRFVFGHPLLRVIAITTGLSNLFTAFLLAVQIAFWTQVLRLSPLEIGLVLSASAVGGLAGALLAQRLAGRFGQVPLILLSVATTSPFAILWPLSSGPLAPYMFALGLAVVWFGAVVYNVAQLTFRQLVCPDELLGRMNATMRFVALGVMPLGALVGGALASAWGPRAALWVCAAGFLSLPPLLLLSPFRSRANRSAEQHTPVSPGTPPETTAAQDPEHGEARPT</sequence>
<dbReference type="Proteomes" id="UP000603227">
    <property type="component" value="Unassembled WGS sequence"/>
</dbReference>
<dbReference type="PANTHER" id="PTHR23513">
    <property type="entry name" value="INTEGRAL MEMBRANE EFFLUX PROTEIN-RELATED"/>
    <property type="match status" value="1"/>
</dbReference>
<organism evidence="8 9">
    <name type="scientific">Streptomyces capitiformicae</name>
    <dbReference type="NCBI Taxonomy" id="2014920"/>
    <lineage>
        <taxon>Bacteria</taxon>
        <taxon>Bacillati</taxon>
        <taxon>Actinomycetota</taxon>
        <taxon>Actinomycetes</taxon>
        <taxon>Kitasatosporales</taxon>
        <taxon>Streptomycetaceae</taxon>
        <taxon>Streptomyces</taxon>
    </lineage>
</organism>
<evidence type="ECO:0000256" key="3">
    <source>
        <dbReference type="ARBA" id="ARBA00022692"/>
    </source>
</evidence>
<proteinExistence type="predicted"/>
<name>A0A919D9H8_9ACTN</name>
<gene>
    <name evidence="8" type="ORF">GCM10017771_45230</name>
</gene>
<dbReference type="Gene3D" id="1.20.1250.20">
    <property type="entry name" value="MFS general substrate transporter like domains"/>
    <property type="match status" value="1"/>
</dbReference>
<reference evidence="8" key="2">
    <citation type="submission" date="2020-09" db="EMBL/GenBank/DDBJ databases">
        <authorList>
            <person name="Sun Q."/>
            <person name="Zhou Y."/>
        </authorList>
    </citation>
    <scope>NUCLEOTIDE SEQUENCE</scope>
    <source>
        <strain evidence="8">CGMCC 4.7403</strain>
    </source>
</reference>
<feature type="region of interest" description="Disordered" evidence="6">
    <location>
        <begin position="412"/>
        <end position="442"/>
    </location>
</feature>
<feature type="transmembrane region" description="Helical" evidence="7">
    <location>
        <begin position="177"/>
        <end position="196"/>
    </location>
</feature>
<protein>
    <submittedName>
        <fullName evidence="8">MFS transporter</fullName>
    </submittedName>
</protein>
<dbReference type="Pfam" id="PF07690">
    <property type="entry name" value="MFS_1"/>
    <property type="match status" value="1"/>
</dbReference>
<dbReference type="EMBL" id="BNAT01000015">
    <property type="protein sequence ID" value="GHE29444.1"/>
    <property type="molecule type" value="Genomic_DNA"/>
</dbReference>
<dbReference type="AlphaFoldDB" id="A0A919D9H8"/>
<keyword evidence="3 7" id="KW-0812">Transmembrane</keyword>
<comment type="caution">
    <text evidence="8">The sequence shown here is derived from an EMBL/GenBank/DDBJ whole genome shotgun (WGS) entry which is preliminary data.</text>
</comment>
<evidence type="ECO:0000256" key="2">
    <source>
        <dbReference type="ARBA" id="ARBA00022475"/>
    </source>
</evidence>
<accession>A0A919D9H8</accession>
<evidence type="ECO:0000256" key="1">
    <source>
        <dbReference type="ARBA" id="ARBA00004651"/>
    </source>
</evidence>
<evidence type="ECO:0000256" key="4">
    <source>
        <dbReference type="ARBA" id="ARBA00022989"/>
    </source>
</evidence>
<dbReference type="GO" id="GO:0005886">
    <property type="term" value="C:plasma membrane"/>
    <property type="evidence" value="ECO:0007669"/>
    <property type="project" value="UniProtKB-SubCell"/>
</dbReference>
<feature type="compositionally biased region" description="Polar residues" evidence="6">
    <location>
        <begin position="412"/>
        <end position="431"/>
    </location>
</feature>
<feature type="transmembrane region" description="Helical" evidence="7">
    <location>
        <begin position="359"/>
        <end position="379"/>
    </location>
</feature>
<evidence type="ECO:0000256" key="5">
    <source>
        <dbReference type="ARBA" id="ARBA00023136"/>
    </source>
</evidence>
<dbReference type="CDD" id="cd06173">
    <property type="entry name" value="MFS_MefA_like"/>
    <property type="match status" value="1"/>
</dbReference>
<feature type="compositionally biased region" description="Basic and acidic residues" evidence="6">
    <location>
        <begin position="433"/>
        <end position="442"/>
    </location>
</feature>
<evidence type="ECO:0000256" key="6">
    <source>
        <dbReference type="SAM" id="MobiDB-lite"/>
    </source>
</evidence>
<feature type="transmembrane region" description="Helical" evidence="7">
    <location>
        <begin position="294"/>
        <end position="311"/>
    </location>
</feature>
<feature type="transmembrane region" description="Helical" evidence="7">
    <location>
        <begin position="317"/>
        <end position="338"/>
    </location>
</feature>